<feature type="domain" description="DBF4-type" evidence="6">
    <location>
        <begin position="246"/>
        <end position="295"/>
    </location>
</feature>
<dbReference type="SMART" id="SM00586">
    <property type="entry name" value="ZnF_DBF"/>
    <property type="match status" value="1"/>
</dbReference>
<dbReference type="Proteomes" id="UP000887116">
    <property type="component" value="Unassembled WGS sequence"/>
</dbReference>
<keyword evidence="3" id="KW-0862">Zinc</keyword>
<evidence type="ECO:0000256" key="1">
    <source>
        <dbReference type="ARBA" id="ARBA00022723"/>
    </source>
</evidence>
<proteinExistence type="predicted"/>
<feature type="region of interest" description="Disordered" evidence="5">
    <location>
        <begin position="486"/>
        <end position="511"/>
    </location>
</feature>
<comment type="caution">
    <text evidence="7">The sequence shown here is derived from an EMBL/GenBank/DDBJ whole genome shotgun (WGS) entry which is preliminary data.</text>
</comment>
<keyword evidence="2 4" id="KW-0863">Zinc-finger</keyword>
<accession>A0A8X6LZN6</accession>
<dbReference type="FunFam" id="6.10.250.3410:FF:000001">
    <property type="entry name" value="Protein DBF4 homolog A"/>
    <property type="match status" value="1"/>
</dbReference>
<name>A0A8X6LZN6_TRICU</name>
<dbReference type="AlphaFoldDB" id="A0A8X6LZN6"/>
<dbReference type="Pfam" id="PF07535">
    <property type="entry name" value="zf-DBF"/>
    <property type="match status" value="1"/>
</dbReference>
<evidence type="ECO:0000313" key="7">
    <source>
        <dbReference type="EMBL" id="GFR28766.1"/>
    </source>
</evidence>
<evidence type="ECO:0000256" key="4">
    <source>
        <dbReference type="PROSITE-ProRule" id="PRU00600"/>
    </source>
</evidence>
<dbReference type="GO" id="GO:0003676">
    <property type="term" value="F:nucleic acid binding"/>
    <property type="evidence" value="ECO:0007669"/>
    <property type="project" value="InterPro"/>
</dbReference>
<keyword evidence="1" id="KW-0479">Metal-binding</keyword>
<dbReference type="EMBL" id="BMAO01019155">
    <property type="protein sequence ID" value="GFR28766.1"/>
    <property type="molecule type" value="Genomic_DNA"/>
</dbReference>
<dbReference type="GO" id="GO:0005634">
    <property type="term" value="C:nucleus"/>
    <property type="evidence" value="ECO:0007669"/>
    <property type="project" value="UniProtKB-ARBA"/>
</dbReference>
<dbReference type="InterPro" id="IPR006572">
    <property type="entry name" value="Znf_DBF"/>
</dbReference>
<dbReference type="PROSITE" id="PS51265">
    <property type="entry name" value="ZF_DBF4"/>
    <property type="match status" value="1"/>
</dbReference>
<keyword evidence="8" id="KW-1185">Reference proteome</keyword>
<sequence length="1097" mass="122867">MCPTYKRKLPPELCLKGQIFFILSSSQNLQIALEKIPLLGGRIDTFLSKDITTILIEDVHLLTAPYLPNELDLRPSYNSSGIIASNFTHPNVLYNLPSTSRGCNFITSGPTNYPYRVIVFAQQWGIQVLGISCFLSSIEPFVKSLVHQNHSKKNQNISNLNGCFIKFECFHKKFKPCYKVFSNDPERLMPLRNANILVKPETCNVILDKSFGPRHLHLNYMDTALFNIQDCKPLVKGDKKFQKLKPKEENNYCECCKTHFNDLKTHIKSANHQKFVANEKNYESVNNILKMLPSPQEFIQKHQKCEQSADLMKHNGETVHNAANSVTDFSMALNLQVEKTDSPLQLLPLNLHVKKGQNSVDLPIPLNLHLDQHKEIKQESPTVHIEPDPVFIKNDINSVCKSEIDVVGIKPDSPPIGDTVDCKEFCIPEMTNELLFEQPISDLSLDKTNTAALAQLCIKNLENCWMDNMDNLPDMDDMMFDDNIFDFDDSKQKSSESECQEQDQFSPDINSPGLVSGISENLKGPSNANTSLLLSTSVDIKDIDVKLEPHSPLETDLTGYSPICKSDPKFEDTLSPSSLRINHSIIENKLNFSGSFDIKSNTNHFYSEKQNLNMNSPCPNTIPVKISEQMFSSESSDDDNGNVFISNVLNIITTNSDSEMKIDKDAFADEVLMDSKSIVQQSKLKISGNSEQNYTSNIEISDSKNNEKSCINATELAQTKPEVSCIIKGESPCISETIMNIPVNDEIIERSNTNIICVDDTSLSSVSYTEMINPDPIKISSVAATMMTDVITNTNMIDERNMVVSNVNNNPIPSDSNNSVSSVSNNFVSAVNNNLISGTTNNFIPAINNNSVSYANNSVSNSDTSVSSINHNTMSAVCNDLVCSSKHSPKPDNKITARVSNTSNEQKIVNNTFKTSKKDKELLKTPSNSSNKELSYKKESSCINDFKPRFKSNNSQTTAKHFKHSFTEKYLSTCVNHTPSVNVNNKESIYDYCEEKVSPKAERMTYISTKEKLYKKGFLSMNRHEAYTKAQQDLPKSKKLPPKKSIRKMRKLPSLWSVSILPGKGIKLKFTCLQPESFVAIESDEDGCESVEESNCQ</sequence>
<reference evidence="7" key="1">
    <citation type="submission" date="2020-07" db="EMBL/GenBank/DDBJ databases">
        <title>Multicomponent nature underlies the extraordinary mechanical properties of spider dragline silk.</title>
        <authorList>
            <person name="Kono N."/>
            <person name="Nakamura H."/>
            <person name="Mori M."/>
            <person name="Yoshida Y."/>
            <person name="Ohtoshi R."/>
            <person name="Malay A.D."/>
            <person name="Moran D.A.P."/>
            <person name="Tomita M."/>
            <person name="Numata K."/>
            <person name="Arakawa K."/>
        </authorList>
    </citation>
    <scope>NUCLEOTIDE SEQUENCE</scope>
</reference>
<dbReference type="InterPro" id="IPR038545">
    <property type="entry name" value="Znf_DBF_sf"/>
</dbReference>
<gene>
    <name evidence="7" type="primary">NCL1_53001</name>
    <name evidence="7" type="ORF">TNCT_698681</name>
</gene>
<organism evidence="7 8">
    <name type="scientific">Trichonephila clavata</name>
    <name type="common">Joro spider</name>
    <name type="synonym">Nephila clavata</name>
    <dbReference type="NCBI Taxonomy" id="2740835"/>
    <lineage>
        <taxon>Eukaryota</taxon>
        <taxon>Metazoa</taxon>
        <taxon>Ecdysozoa</taxon>
        <taxon>Arthropoda</taxon>
        <taxon>Chelicerata</taxon>
        <taxon>Arachnida</taxon>
        <taxon>Araneae</taxon>
        <taxon>Araneomorphae</taxon>
        <taxon>Entelegynae</taxon>
        <taxon>Araneoidea</taxon>
        <taxon>Nephilidae</taxon>
        <taxon>Trichonephila</taxon>
    </lineage>
</organism>
<dbReference type="OrthoDB" id="6431172at2759"/>
<evidence type="ECO:0000259" key="6">
    <source>
        <dbReference type="PROSITE" id="PS51265"/>
    </source>
</evidence>
<dbReference type="GO" id="GO:0008270">
    <property type="term" value="F:zinc ion binding"/>
    <property type="evidence" value="ECO:0007669"/>
    <property type="project" value="UniProtKB-KW"/>
</dbReference>
<protein>
    <submittedName>
        <fullName evidence="7">DBF4-type domain-containing protein</fullName>
    </submittedName>
</protein>
<evidence type="ECO:0000256" key="2">
    <source>
        <dbReference type="ARBA" id="ARBA00022771"/>
    </source>
</evidence>
<evidence type="ECO:0000313" key="8">
    <source>
        <dbReference type="Proteomes" id="UP000887116"/>
    </source>
</evidence>
<evidence type="ECO:0000256" key="5">
    <source>
        <dbReference type="SAM" id="MobiDB-lite"/>
    </source>
</evidence>
<evidence type="ECO:0000256" key="3">
    <source>
        <dbReference type="ARBA" id="ARBA00022833"/>
    </source>
</evidence>
<dbReference type="Gene3D" id="6.10.250.3410">
    <property type="entry name" value="DBF zinc finger"/>
    <property type="match status" value="1"/>
</dbReference>